<keyword evidence="2" id="KW-1185">Reference proteome</keyword>
<dbReference type="Proteomes" id="UP000215059">
    <property type="component" value="Unassembled WGS sequence"/>
</dbReference>
<evidence type="ECO:0000313" key="1">
    <source>
        <dbReference type="EMBL" id="OYD58485.1"/>
    </source>
</evidence>
<protein>
    <submittedName>
        <fullName evidence="1">Uncharacterized protein</fullName>
    </submittedName>
</protein>
<sequence length="153" mass="16243">MPYNDKPLKTNGMRAVPQGFEPAKDEWKVNTTTDLGNGRAGIDQVLYGKKADGSFAPINIGTNGEMLTSVTGSMLAQTKTNADAVGGVLTFSQNINYIEILNRDTVNDGIFTVNGLAIHVPKGQPFTKTGVQGTIGKTVTVTGSTSYVVNQYV</sequence>
<dbReference type="AlphaFoldDB" id="A0A235FCG8"/>
<gene>
    <name evidence="1" type="ORF">CGZ90_00870</name>
</gene>
<name>A0A235FCG8_9BACL</name>
<reference evidence="1 2" key="1">
    <citation type="submission" date="2017-07" db="EMBL/GenBank/DDBJ databases">
        <title>Fictibacillus sp. nov. GDSW-R2A3 Genome sequencing and assembly.</title>
        <authorList>
            <person name="Mayilraj S."/>
        </authorList>
    </citation>
    <scope>NUCLEOTIDE SEQUENCE [LARGE SCALE GENOMIC DNA]</scope>
    <source>
        <strain evidence="1 2">GDSW-R2A3</strain>
    </source>
</reference>
<organism evidence="1 2">
    <name type="scientific">Fictibacillus aquaticus</name>
    <dbReference type="NCBI Taxonomy" id="2021314"/>
    <lineage>
        <taxon>Bacteria</taxon>
        <taxon>Bacillati</taxon>
        <taxon>Bacillota</taxon>
        <taxon>Bacilli</taxon>
        <taxon>Bacillales</taxon>
        <taxon>Fictibacillaceae</taxon>
        <taxon>Fictibacillus</taxon>
    </lineage>
</organism>
<proteinExistence type="predicted"/>
<evidence type="ECO:0000313" key="2">
    <source>
        <dbReference type="Proteomes" id="UP000215059"/>
    </source>
</evidence>
<accession>A0A235FCG8</accession>
<dbReference type="EMBL" id="NOII01000001">
    <property type="protein sequence ID" value="OYD58485.1"/>
    <property type="molecule type" value="Genomic_DNA"/>
</dbReference>
<dbReference type="RefSeq" id="WP_094250447.1">
    <property type="nucleotide sequence ID" value="NZ_JBHLXL010000001.1"/>
</dbReference>
<comment type="caution">
    <text evidence="1">The sequence shown here is derived from an EMBL/GenBank/DDBJ whole genome shotgun (WGS) entry which is preliminary data.</text>
</comment>